<dbReference type="SUPFAM" id="SSF52540">
    <property type="entry name" value="P-loop containing nucleoside triphosphate hydrolases"/>
    <property type="match status" value="1"/>
</dbReference>
<reference evidence="2 3" key="1">
    <citation type="journal article" date="2019" name="Int. J. Syst. Evol. Microbiol.">
        <title>The Global Catalogue of Microorganisms (GCM) 10K type strain sequencing project: providing services to taxonomists for standard genome sequencing and annotation.</title>
        <authorList>
            <consortium name="The Broad Institute Genomics Platform"/>
            <consortium name="The Broad Institute Genome Sequencing Center for Infectious Disease"/>
            <person name="Wu L."/>
            <person name="Ma J."/>
        </authorList>
    </citation>
    <scope>NUCLEOTIDE SEQUENCE [LARGE SCALE GENOMIC DNA]</scope>
    <source>
        <strain evidence="2 3">DT31</strain>
    </source>
</reference>
<gene>
    <name evidence="2" type="ORF">ACFQL9_08475</name>
</gene>
<proteinExistence type="predicted"/>
<organism evidence="2 3">
    <name type="scientific">Halobaculum lipolyticum</name>
    <dbReference type="NCBI Taxonomy" id="3032001"/>
    <lineage>
        <taxon>Archaea</taxon>
        <taxon>Methanobacteriati</taxon>
        <taxon>Methanobacteriota</taxon>
        <taxon>Stenosarchaea group</taxon>
        <taxon>Halobacteria</taxon>
        <taxon>Halobacteriales</taxon>
        <taxon>Haloferacaceae</taxon>
        <taxon>Halobaculum</taxon>
    </lineage>
</organism>
<feature type="region of interest" description="Disordered" evidence="1">
    <location>
        <begin position="302"/>
        <end position="325"/>
    </location>
</feature>
<sequence>MSRSGSDSSVYAAAQGREFLRGALEEKPNEWVREFAGLIDDGETLDLLNYYASLWEQGLADDGNFLDTALASQIVRSASTRMADRAFREGNVSQMQGMVGLTNRARDGSDLLTAAAEQLENEGAIGLVLGPPGSGKTATTLDVARTWAARTGGAIIGNTAWEGFDRIVRSDREMLEAMAEIEGPVLAVIDETAQELSGYGTDGPKAETFANALTFIRKKEGDHGPHPKRGSVLMVNHTRKRTAAAFRRLSTFGIEKPKRDDPGFARLLDSEGGQDGFEEKAEFKGLTDTREAYSEHEASEFRILGADGDADEGETGPDPDEIRRRERVRSYLIDSKPWDAESGISQKEAAAKAGYGTSWATDRKKEWKAGEWNDLDGVPEPGKGKTA</sequence>
<protein>
    <recommendedName>
        <fullName evidence="4">AAA+ ATPase domain-containing protein</fullName>
    </recommendedName>
</protein>
<dbReference type="RefSeq" id="WP_289719707.1">
    <property type="nucleotide sequence ID" value="NZ_JBHTAH010000005.1"/>
</dbReference>
<comment type="caution">
    <text evidence="2">The sequence shown here is derived from an EMBL/GenBank/DDBJ whole genome shotgun (WGS) entry which is preliminary data.</text>
</comment>
<evidence type="ECO:0008006" key="4">
    <source>
        <dbReference type="Google" id="ProtNLM"/>
    </source>
</evidence>
<evidence type="ECO:0000313" key="3">
    <source>
        <dbReference type="Proteomes" id="UP001596461"/>
    </source>
</evidence>
<name>A0ABD5W8M6_9EURY</name>
<feature type="compositionally biased region" description="Basic and acidic residues" evidence="1">
    <location>
        <begin position="361"/>
        <end position="371"/>
    </location>
</feature>
<dbReference type="Proteomes" id="UP001596461">
    <property type="component" value="Unassembled WGS sequence"/>
</dbReference>
<dbReference type="EMBL" id="JBHTAH010000005">
    <property type="protein sequence ID" value="MFC7069674.1"/>
    <property type="molecule type" value="Genomic_DNA"/>
</dbReference>
<feature type="compositionally biased region" description="Acidic residues" evidence="1">
    <location>
        <begin position="308"/>
        <end position="319"/>
    </location>
</feature>
<dbReference type="InterPro" id="IPR027417">
    <property type="entry name" value="P-loop_NTPase"/>
</dbReference>
<keyword evidence="3" id="KW-1185">Reference proteome</keyword>
<feature type="region of interest" description="Disordered" evidence="1">
    <location>
        <begin position="339"/>
        <end position="387"/>
    </location>
</feature>
<dbReference type="AlphaFoldDB" id="A0ABD5W8M6"/>
<evidence type="ECO:0000313" key="2">
    <source>
        <dbReference type="EMBL" id="MFC7069674.1"/>
    </source>
</evidence>
<accession>A0ABD5W8M6</accession>
<evidence type="ECO:0000256" key="1">
    <source>
        <dbReference type="SAM" id="MobiDB-lite"/>
    </source>
</evidence>